<proteinExistence type="predicted"/>
<dbReference type="EMBL" id="JAGFNY010000033">
    <property type="protein sequence ID" value="MBW7570870.1"/>
    <property type="molecule type" value="Genomic_DNA"/>
</dbReference>
<protein>
    <recommendedName>
        <fullName evidence="2">2-amino-4-hydroxy-6-hydroxymethyldihydropteridine diphosphokinase</fullName>
        <ecNumber evidence="2">2.7.6.3</ecNumber>
    </recommendedName>
</protein>
<dbReference type="Gene3D" id="3.30.70.560">
    <property type="entry name" value="7,8-Dihydro-6-hydroxymethylpterin-pyrophosphokinase HPPK"/>
    <property type="match status" value="1"/>
</dbReference>
<feature type="domain" description="7,8-dihydro-6-hydroxymethylpterin-pyrophosphokinase" evidence="8">
    <location>
        <begin position="6"/>
        <end position="134"/>
    </location>
</feature>
<evidence type="ECO:0000256" key="7">
    <source>
        <dbReference type="ARBA" id="ARBA00022909"/>
    </source>
</evidence>
<dbReference type="GO" id="GO:0003848">
    <property type="term" value="F:2-amino-4-hydroxy-6-hydroxymethyldihydropteridine diphosphokinase activity"/>
    <property type="evidence" value="ECO:0007669"/>
    <property type="project" value="UniProtKB-EC"/>
</dbReference>
<evidence type="ECO:0000256" key="5">
    <source>
        <dbReference type="ARBA" id="ARBA00022777"/>
    </source>
</evidence>
<keyword evidence="7" id="KW-0289">Folate biosynthesis</keyword>
<keyword evidence="6" id="KW-0067">ATP-binding</keyword>
<dbReference type="EC" id="2.7.6.3" evidence="2"/>
<evidence type="ECO:0000259" key="8">
    <source>
        <dbReference type="Pfam" id="PF01288"/>
    </source>
</evidence>
<evidence type="ECO:0000256" key="1">
    <source>
        <dbReference type="ARBA" id="ARBA00005051"/>
    </source>
</evidence>
<name>A0ABS7DHV0_9GAMM</name>
<reference evidence="9 10" key="1">
    <citation type="submission" date="2021-03" db="EMBL/GenBank/DDBJ databases">
        <title>Succinivibrio sp. nov. isolated from feces of cow.</title>
        <authorList>
            <person name="Choi J.-Y."/>
        </authorList>
    </citation>
    <scope>NUCLEOTIDE SEQUENCE [LARGE SCALE GENOMIC DNA]</scope>
    <source>
        <strain evidence="9 10">AGMB01872</strain>
    </source>
</reference>
<dbReference type="NCBIfam" id="TIGR01498">
    <property type="entry name" value="folK"/>
    <property type="match status" value="1"/>
</dbReference>
<dbReference type="SUPFAM" id="SSF55083">
    <property type="entry name" value="6-hydroxymethyl-7,8-dihydropterin pyrophosphokinase, HPPK"/>
    <property type="match status" value="1"/>
</dbReference>
<sequence>MATKVFLGVGSNLNRENSLRFAVAKIGPLLQNFKKSSVWISHPVRAGEPDYYNMVLAGETQASITDLYACLQKVEQLAGTELMFNNGTNFGLKRRLDIDILTFGDEVLTEPCKVPRHDIQDYPFVLAPLCELDPELIHPLLKIKVKDIWEEMEPRIPEGHEVAKIDFDWSVEAPAWNNVKD</sequence>
<keyword evidence="5" id="KW-0418">Kinase</keyword>
<dbReference type="Proteomes" id="UP000731465">
    <property type="component" value="Unassembled WGS sequence"/>
</dbReference>
<dbReference type="RefSeq" id="WP_219938095.1">
    <property type="nucleotide sequence ID" value="NZ_JAGFNY010000033.1"/>
</dbReference>
<dbReference type="PANTHER" id="PTHR43071:SF2">
    <property type="entry name" value="2-AMINO-4-HYDROXY-6-HYDROXYMETHYLDIHYDROPTERIDINE PYROPHOSPHOKINASE"/>
    <property type="match status" value="1"/>
</dbReference>
<evidence type="ECO:0000256" key="2">
    <source>
        <dbReference type="ARBA" id="ARBA00013253"/>
    </source>
</evidence>
<dbReference type="InterPro" id="IPR000550">
    <property type="entry name" value="Hppk"/>
</dbReference>
<dbReference type="Pfam" id="PF01288">
    <property type="entry name" value="HPPK"/>
    <property type="match status" value="1"/>
</dbReference>
<organism evidence="9 10">
    <name type="scientific">Succinivibrio faecicola</name>
    <dbReference type="NCBI Taxonomy" id="2820300"/>
    <lineage>
        <taxon>Bacteria</taxon>
        <taxon>Pseudomonadati</taxon>
        <taxon>Pseudomonadota</taxon>
        <taxon>Gammaproteobacteria</taxon>
        <taxon>Aeromonadales</taxon>
        <taxon>Succinivibrionaceae</taxon>
        <taxon>Succinivibrio</taxon>
    </lineage>
</organism>
<keyword evidence="10" id="KW-1185">Reference proteome</keyword>
<gene>
    <name evidence="9" type="primary">folK</name>
    <name evidence="9" type="ORF">J5V48_08185</name>
</gene>
<keyword evidence="3 9" id="KW-0808">Transferase</keyword>
<evidence type="ECO:0000256" key="4">
    <source>
        <dbReference type="ARBA" id="ARBA00022741"/>
    </source>
</evidence>
<comment type="pathway">
    <text evidence="1">Cofactor biosynthesis; tetrahydrofolate biosynthesis; 2-amino-4-hydroxy-6-hydroxymethyl-7,8-dihydropteridine diphosphate from 7,8-dihydroneopterin triphosphate: step 4/4.</text>
</comment>
<evidence type="ECO:0000256" key="6">
    <source>
        <dbReference type="ARBA" id="ARBA00022840"/>
    </source>
</evidence>
<evidence type="ECO:0000313" key="9">
    <source>
        <dbReference type="EMBL" id="MBW7570870.1"/>
    </source>
</evidence>
<keyword evidence="4" id="KW-0547">Nucleotide-binding</keyword>
<evidence type="ECO:0000313" key="10">
    <source>
        <dbReference type="Proteomes" id="UP000731465"/>
    </source>
</evidence>
<dbReference type="InterPro" id="IPR035907">
    <property type="entry name" value="Hppk_sf"/>
</dbReference>
<dbReference type="PANTHER" id="PTHR43071">
    <property type="entry name" value="2-AMINO-4-HYDROXY-6-HYDROXYMETHYLDIHYDROPTERIDINE PYROPHOSPHOKINASE"/>
    <property type="match status" value="1"/>
</dbReference>
<accession>A0ABS7DHV0</accession>
<evidence type="ECO:0000256" key="3">
    <source>
        <dbReference type="ARBA" id="ARBA00022679"/>
    </source>
</evidence>
<comment type="caution">
    <text evidence="9">The sequence shown here is derived from an EMBL/GenBank/DDBJ whole genome shotgun (WGS) entry which is preliminary data.</text>
</comment>